<keyword evidence="4" id="KW-0336">GPI-anchor</keyword>
<dbReference type="GO" id="GO:0098552">
    <property type="term" value="C:side of membrane"/>
    <property type="evidence" value="ECO:0007669"/>
    <property type="project" value="UniProtKB-KW"/>
</dbReference>
<name>M4STT1_9TRYP</name>
<dbReference type="VEuPathDB" id="TriTrypDB:Tb11.v5.0610"/>
<comment type="subcellular location">
    <subcellularLocation>
        <location evidence="2">Cell membrane</location>
        <topology evidence="2">Lipid-anchor</topology>
        <topology evidence="2">GPI-anchor</topology>
    </subcellularLocation>
</comment>
<organism evidence="12">
    <name type="scientific">Trypanosoma brucei</name>
    <dbReference type="NCBI Taxonomy" id="5691"/>
    <lineage>
        <taxon>Eukaryota</taxon>
        <taxon>Discoba</taxon>
        <taxon>Euglenozoa</taxon>
        <taxon>Kinetoplastea</taxon>
        <taxon>Metakinetoplastina</taxon>
        <taxon>Trypanosomatida</taxon>
        <taxon>Trypanosomatidae</taxon>
        <taxon>Trypanosoma</taxon>
    </lineage>
</organism>
<evidence type="ECO:0000256" key="5">
    <source>
        <dbReference type="ARBA" id="ARBA00022729"/>
    </source>
</evidence>
<feature type="coiled-coil region" evidence="9">
    <location>
        <begin position="266"/>
        <end position="293"/>
    </location>
</feature>
<keyword evidence="8" id="KW-0449">Lipoprotein</keyword>
<evidence type="ECO:0000256" key="1">
    <source>
        <dbReference type="ARBA" id="ARBA00002523"/>
    </source>
</evidence>
<keyword evidence="9" id="KW-0175">Coiled coil</keyword>
<evidence type="ECO:0000313" key="12">
    <source>
        <dbReference type="EMBL" id="AGH59424.1"/>
    </source>
</evidence>
<dbReference type="EMBL" id="KC611993">
    <property type="protein sequence ID" value="AGH59424.1"/>
    <property type="molecule type" value="Genomic_DNA"/>
</dbReference>
<dbReference type="GO" id="GO:0005886">
    <property type="term" value="C:plasma membrane"/>
    <property type="evidence" value="ECO:0007669"/>
    <property type="project" value="UniProtKB-SubCell"/>
</dbReference>
<protein>
    <submittedName>
        <fullName evidence="12">Variant surface glycoprotein 3391</fullName>
    </submittedName>
</protein>
<reference evidence="12" key="1">
    <citation type="submission" date="2013-02" db="EMBL/GenBank/DDBJ databases">
        <authorList>
            <person name="Cross G.A.M."/>
            <person name="Kim H.-S."/>
            <person name="Wickstead B."/>
        </authorList>
    </citation>
    <scope>NUCLEOTIDE SEQUENCE</scope>
    <source>
        <strain evidence="12">Lister 427</strain>
    </source>
</reference>
<keyword evidence="6" id="KW-0472">Membrane</keyword>
<keyword evidence="5" id="KW-0732">Signal</keyword>
<evidence type="ECO:0000256" key="10">
    <source>
        <dbReference type="SAM" id="MobiDB-lite"/>
    </source>
</evidence>
<feature type="non-terminal residue" evidence="12">
    <location>
        <position position="1"/>
    </location>
</feature>
<evidence type="ECO:0000256" key="7">
    <source>
        <dbReference type="ARBA" id="ARBA00023180"/>
    </source>
</evidence>
<reference evidence="12" key="2">
    <citation type="journal article" date="2014" name="Mol. Biochem. Parasitol.">
        <title>Capturing the variant surface glycoprotein repertoire (the VSGnome) of Trypanosoma brucei Lister 427.</title>
        <authorList>
            <person name="Cross G.A."/>
            <person name="Kim H.S."/>
            <person name="Wickstead B."/>
        </authorList>
    </citation>
    <scope>NUCLEOTIDE SEQUENCE</scope>
    <source>
        <strain evidence="12">Lister 427</strain>
    </source>
</reference>
<feature type="compositionally biased region" description="Basic and acidic residues" evidence="10">
    <location>
        <begin position="303"/>
        <end position="313"/>
    </location>
</feature>
<comment type="function">
    <text evidence="1">VSG forms a coat on the surface of the parasite. The trypanosome evades the immune response of the host by expressing a series of antigenically distinct VSGs from an estimated 1000 VSG genes.</text>
</comment>
<evidence type="ECO:0000256" key="3">
    <source>
        <dbReference type="ARBA" id="ARBA00022475"/>
    </source>
</evidence>
<evidence type="ECO:0000256" key="2">
    <source>
        <dbReference type="ARBA" id="ARBA00004609"/>
    </source>
</evidence>
<keyword evidence="3" id="KW-1003">Cell membrane</keyword>
<keyword evidence="7" id="KW-0325">Glycoprotein</keyword>
<dbReference type="InterPro" id="IPR025932">
    <property type="entry name" value="Trypano_VSG_B_N_dom"/>
</dbReference>
<feature type="domain" description="Trypanosome variant surface glycoprotein B-type N-terminal" evidence="11">
    <location>
        <begin position="3"/>
        <end position="281"/>
    </location>
</feature>
<evidence type="ECO:0000256" key="8">
    <source>
        <dbReference type="ARBA" id="ARBA00023288"/>
    </source>
</evidence>
<evidence type="ECO:0000256" key="9">
    <source>
        <dbReference type="SAM" id="Coils"/>
    </source>
</evidence>
<evidence type="ECO:0000259" key="11">
    <source>
        <dbReference type="Pfam" id="PF13206"/>
    </source>
</evidence>
<accession>M4STT1</accession>
<feature type="region of interest" description="Disordered" evidence="10">
    <location>
        <begin position="1"/>
        <end position="36"/>
    </location>
</feature>
<dbReference type="Pfam" id="PF13206">
    <property type="entry name" value="VSG_B"/>
    <property type="match status" value="1"/>
</dbReference>
<sequence length="328" mass="34852">MDKEDEVRKQRWQHWTGAEDELEEEQPRGQTLKEAGAEVPDTLTRLLWLAQLQPIAERADAVMQAIEHKHQGASEFSKDKIRKLITDAAYGPSAATITDIQQANIGADNGGATTRSALCGADAAGAKAATVAAYLFCLCASHADDSNGDDDVCVTGQAQHNQGNSANLNAAEAAIKDLAGKCYTDAATSPLTAEEIRLAVATFTSKLQPKPGKAYYGKYTATGCSGSGAHGICVMYKTDTAGNAAAAKNIPWVQNLLSAADKLEKQQAASQTLEALTAELKALKSEAYNIGQQVKLNQEIHKLTAPAGDEKPKGQKIRNNKQKSSAKQ</sequence>
<dbReference type="AlphaFoldDB" id="M4STT1"/>
<feature type="compositionally biased region" description="Basic residues" evidence="10">
    <location>
        <begin position="314"/>
        <end position="328"/>
    </location>
</feature>
<proteinExistence type="predicted"/>
<dbReference type="VEuPathDB" id="TriTrypDB:Tb427_000129500"/>
<evidence type="ECO:0000256" key="6">
    <source>
        <dbReference type="ARBA" id="ARBA00023136"/>
    </source>
</evidence>
<evidence type="ECO:0000256" key="4">
    <source>
        <dbReference type="ARBA" id="ARBA00022622"/>
    </source>
</evidence>
<feature type="region of interest" description="Disordered" evidence="10">
    <location>
        <begin position="303"/>
        <end position="328"/>
    </location>
</feature>